<gene>
    <name evidence="2" type="ORF">DFP99_0154</name>
</gene>
<evidence type="ECO:0000256" key="1">
    <source>
        <dbReference type="ARBA" id="ARBA00022490"/>
    </source>
</evidence>
<dbReference type="AlphaFoldDB" id="A0A288QAL0"/>
<dbReference type="EMBL" id="QRAS01000001">
    <property type="protein sequence ID" value="RDL11736.1"/>
    <property type="molecule type" value="Genomic_DNA"/>
</dbReference>
<sequence length="104" mass="11968">MSFEITPRRALIVHLHNTRQARQLRRFGIVKYISDAAKYAIIYMNDDEIEQKAKLIDRLGFVASVEISNWPEVDTTVGSDNENIEFAIDDEDLADENPITDEEL</sequence>
<dbReference type="OrthoDB" id="2990788at2"/>
<proteinExistence type="predicted"/>
<comment type="caution">
    <text evidence="2">The sequence shown here is derived from an EMBL/GenBank/DDBJ whole genome shotgun (WGS) entry which is preliminary data.</text>
</comment>
<dbReference type="Pfam" id="PF09902">
    <property type="entry name" value="DUF2129"/>
    <property type="match status" value="1"/>
</dbReference>
<keyword evidence="1" id="KW-0963">Cytoplasm</keyword>
<accession>A0A288QAL0</accession>
<dbReference type="Proteomes" id="UP000254912">
    <property type="component" value="Unassembled WGS sequence"/>
</dbReference>
<organism evidence="2 3">
    <name type="scientific">Weissella soli</name>
    <dbReference type="NCBI Taxonomy" id="155866"/>
    <lineage>
        <taxon>Bacteria</taxon>
        <taxon>Bacillati</taxon>
        <taxon>Bacillota</taxon>
        <taxon>Bacilli</taxon>
        <taxon>Lactobacillales</taxon>
        <taxon>Lactobacillaceae</taxon>
        <taxon>Weissella</taxon>
    </lineage>
</organism>
<name>A0A288QAL0_9LACO</name>
<dbReference type="RefSeq" id="WP_070229808.1">
    <property type="nucleotide sequence ID" value="NZ_BJYO01000002.1"/>
</dbReference>
<dbReference type="InterPro" id="IPR016979">
    <property type="entry name" value="DUF2129"/>
</dbReference>
<dbReference type="GeneID" id="94545730"/>
<evidence type="ECO:0000313" key="3">
    <source>
        <dbReference type="Proteomes" id="UP000254912"/>
    </source>
</evidence>
<reference evidence="2 3" key="1">
    <citation type="submission" date="2018-07" db="EMBL/GenBank/DDBJ databases">
        <title>Genomic Encyclopedia of Type Strains, Phase III (KMG-III): the genomes of soil and plant-associated and newly described type strains.</title>
        <authorList>
            <person name="Whitman W."/>
        </authorList>
    </citation>
    <scope>NUCLEOTIDE SEQUENCE [LARGE SCALE GENOMIC DNA]</scope>
    <source>
        <strain evidence="2 3">CECT 7031</strain>
    </source>
</reference>
<protein>
    <submittedName>
        <fullName evidence="2">Uncharacterized protein YlbG (UPF0298 family)</fullName>
    </submittedName>
</protein>
<keyword evidence="3" id="KW-1185">Reference proteome</keyword>
<dbReference type="KEGG" id="wso:WSWS_00525"/>
<evidence type="ECO:0000313" key="2">
    <source>
        <dbReference type="EMBL" id="RDL11736.1"/>
    </source>
</evidence>